<evidence type="ECO:0000313" key="2">
    <source>
        <dbReference type="Proteomes" id="UP000240418"/>
    </source>
</evidence>
<organism evidence="1 2">
    <name type="scientific">Shimia abyssi</name>
    <dbReference type="NCBI Taxonomy" id="1662395"/>
    <lineage>
        <taxon>Bacteria</taxon>
        <taxon>Pseudomonadati</taxon>
        <taxon>Pseudomonadota</taxon>
        <taxon>Alphaproteobacteria</taxon>
        <taxon>Rhodobacterales</taxon>
        <taxon>Roseobacteraceae</taxon>
    </lineage>
</organism>
<evidence type="ECO:0000313" key="1">
    <source>
        <dbReference type="EMBL" id="PSL22346.1"/>
    </source>
</evidence>
<gene>
    <name evidence="1" type="ORF">CLV88_101773</name>
</gene>
<dbReference type="AlphaFoldDB" id="A0A2P8FKW0"/>
<name>A0A2P8FKW0_9RHOB</name>
<dbReference type="Proteomes" id="UP000240418">
    <property type="component" value="Unassembled WGS sequence"/>
</dbReference>
<dbReference type="EMBL" id="PYGJ01000001">
    <property type="protein sequence ID" value="PSL22346.1"/>
    <property type="molecule type" value="Genomic_DNA"/>
</dbReference>
<evidence type="ECO:0008006" key="3">
    <source>
        <dbReference type="Google" id="ProtNLM"/>
    </source>
</evidence>
<dbReference type="OrthoDB" id="5465469at2"/>
<sequence length="286" mass="33290">MQQNYIISLTSTPARFEFIEPALKSLLAQTIKPERVILYINRHYARYPDWDGTLPDVPEGVEVKIVDEDYGPATKLLPALKEYWGQDKEILFLDDDQVYKPFLAERFFRAREKHPDACISTSGMDDYDTPDNAPRAFYPRPRSLRNWRITDVGFQIKMLWRDVKSIFADKAIPEPTRRLVLRPGYADGFEGFGGVLVRPTFFAEEVFDIPEFAKPVDDVWLSGHAMRKGHPAWIIGGYLEPVLEAQMLETHKNENALHRSVFNNKDRDVSNSEVVRYFQEKYQIWL</sequence>
<dbReference type="InterPro" id="IPR029044">
    <property type="entry name" value="Nucleotide-diphossugar_trans"/>
</dbReference>
<dbReference type="SUPFAM" id="SSF53448">
    <property type="entry name" value="Nucleotide-diphospho-sugar transferases"/>
    <property type="match status" value="1"/>
</dbReference>
<proteinExistence type="predicted"/>
<protein>
    <recommendedName>
        <fullName evidence="3">Glycosyl transferase family 2</fullName>
    </recommendedName>
</protein>
<dbReference type="RefSeq" id="WP_106607004.1">
    <property type="nucleotide sequence ID" value="NZ_PYGJ01000001.1"/>
</dbReference>
<keyword evidence="2" id="KW-1185">Reference proteome</keyword>
<comment type="caution">
    <text evidence="1">The sequence shown here is derived from an EMBL/GenBank/DDBJ whole genome shotgun (WGS) entry which is preliminary data.</text>
</comment>
<accession>A0A2P8FKW0</accession>
<dbReference type="CDD" id="cd00761">
    <property type="entry name" value="Glyco_tranf_GTA_type"/>
    <property type="match status" value="1"/>
</dbReference>
<reference evidence="1 2" key="1">
    <citation type="submission" date="2018-03" db="EMBL/GenBank/DDBJ databases">
        <title>Genomic Encyclopedia of Archaeal and Bacterial Type Strains, Phase II (KMG-II): from individual species to whole genera.</title>
        <authorList>
            <person name="Goeker M."/>
        </authorList>
    </citation>
    <scope>NUCLEOTIDE SEQUENCE [LARGE SCALE GENOMIC DNA]</scope>
    <source>
        <strain evidence="1 2">DSM 100673</strain>
    </source>
</reference>